<protein>
    <submittedName>
        <fullName evidence="1">Uncharacterized protein</fullName>
    </submittedName>
</protein>
<gene>
    <name evidence="1" type="ORF">P250_03270</name>
</gene>
<dbReference type="EMBL" id="JIDS01000002">
    <property type="protein sequence ID" value="EZK38504.1"/>
    <property type="molecule type" value="Genomic_DNA"/>
</dbReference>
<evidence type="ECO:0000313" key="1">
    <source>
        <dbReference type="EMBL" id="EZK38504.1"/>
    </source>
</evidence>
<comment type="caution">
    <text evidence="1">The sequence shown here is derived from an EMBL/GenBank/DDBJ whole genome shotgun (WGS) entry which is preliminary data.</text>
</comment>
<accession>A0AAD3G5Z9</accession>
<dbReference type="AlphaFoldDB" id="A0AAD3G5Z9"/>
<evidence type="ECO:0000313" key="2">
    <source>
        <dbReference type="Proteomes" id="UP000023806"/>
    </source>
</evidence>
<dbReference type="RefSeq" id="WP_003029459.1">
    <property type="nucleotide sequence ID" value="NZ_KK211923.1"/>
</dbReference>
<sequence length="209" mass="23196">MINKNEGYGNALVEVIKSDSVIELSTDYLELGASMLTDIPLVKTVMGIFKVTSTIRDQILYVKITRFLSQLADIPIEERKDMVDELNSSDKFANKLGEALIEIIDKLESSKKPELVAKCFIAFASKKISYVELRHMLYALERIPSFNIDVLKKFSTASNSNFEPSRSIDESTLLTFVNAGLGQNNGGFDGGIILPTKLCKLFISSEVIS</sequence>
<name>A0AAD3G5Z9_FRATT</name>
<proteinExistence type="predicted"/>
<dbReference type="Proteomes" id="UP000023806">
    <property type="component" value="Unassembled WGS sequence"/>
</dbReference>
<organism evidence="1 2">
    <name type="scientific">Francisella tularensis subsp. tularensis str. SCHU S4 substr. FSC237</name>
    <dbReference type="NCBI Taxonomy" id="1341660"/>
    <lineage>
        <taxon>Bacteria</taxon>
        <taxon>Pseudomonadati</taxon>
        <taxon>Pseudomonadota</taxon>
        <taxon>Gammaproteobacteria</taxon>
        <taxon>Thiotrichales</taxon>
        <taxon>Francisellaceae</taxon>
        <taxon>Francisella</taxon>
    </lineage>
</organism>
<reference evidence="1 2" key="1">
    <citation type="submission" date="2014-03" db="EMBL/GenBank/DDBJ databases">
        <title>The Genome Sequence of Francisella tularensis subsp. tularensis str. SCHU S4 substr. FSC043.</title>
        <authorList>
            <consortium name="The Broad Institute Genomics Platform"/>
            <consortium name="The Broad Institute Genome Sequencing Center for Infectious Disease"/>
            <person name="Chapman S.B."/>
            <person name="Guina T."/>
            <person name="Gelhaus C."/>
            <person name="Comer J."/>
            <person name="Sellati T."/>
            <person name="Sjostedt A."/>
            <person name="Young S.K."/>
            <person name="Zeng Q."/>
            <person name="Gargeya S."/>
            <person name="Abouelleil A."/>
            <person name="Alvarado L."/>
            <person name="Chapman S.B."/>
            <person name="Gainer-Dewar J."/>
            <person name="Goldberg J."/>
            <person name="Griggs A."/>
            <person name="Gujja S."/>
            <person name="Hansen M."/>
            <person name="Howarth C."/>
            <person name="Imamovic A."/>
            <person name="Larimer J."/>
            <person name="Murphy C."/>
            <person name="Naylor J."/>
            <person name="Pearson M."/>
            <person name="Poon T.W."/>
            <person name="Priest M."/>
            <person name="Roberts A."/>
            <person name="Saif S."/>
            <person name="Shea T."/>
            <person name="Sykes S."/>
            <person name="Wortman J."/>
            <person name="Nusbaum C."/>
            <person name="Birren B."/>
        </authorList>
    </citation>
    <scope>NUCLEOTIDE SEQUENCE [LARGE SCALE GENOMIC DNA]</scope>
    <source>
        <strain evidence="1 2">Schu S4</strain>
    </source>
</reference>